<evidence type="ECO:0000259" key="6">
    <source>
        <dbReference type="PROSITE" id="PS50111"/>
    </source>
</evidence>
<dbReference type="GO" id="GO:0006935">
    <property type="term" value="P:chemotaxis"/>
    <property type="evidence" value="ECO:0007669"/>
    <property type="project" value="InterPro"/>
</dbReference>
<keyword evidence="5" id="KW-1133">Transmembrane helix</keyword>
<dbReference type="Proteomes" id="UP000563151">
    <property type="component" value="Unassembled WGS sequence"/>
</dbReference>
<evidence type="ECO:0000313" key="8">
    <source>
        <dbReference type="Proteomes" id="UP000563151"/>
    </source>
</evidence>
<comment type="similarity">
    <text evidence="2">Belongs to the methyl-accepting chemotaxis (MCP) protein family.</text>
</comment>
<dbReference type="RefSeq" id="WP_173680385.1">
    <property type="nucleotide sequence ID" value="NZ_JAAZWO010000014.1"/>
</dbReference>
<comment type="caution">
    <text evidence="7">The sequence shown here is derived from an EMBL/GenBank/DDBJ whole genome shotgun (WGS) entry which is preliminary data.</text>
</comment>
<dbReference type="CDD" id="cd11386">
    <property type="entry name" value="MCP_signal"/>
    <property type="match status" value="1"/>
</dbReference>
<sequence length="429" mass="48180">MENTREKTSLENEKVKKYVITTMSIIIPSTFIMGVITSYALGLKDFKFMLNIVFYLASGLIIGAASVTKNIKKFIRPLMIVNNFTDSIQKGDFSYKLTDEEKLKNNKMLNNLNMTMDSLKKLIINIKDLSFTAKKLSEENNSLINEIVSVGEKITLTSKEFSVASEEQKKWTEKGNDLVEELYTSLEKISKDTEYSKTLTSEAIDKVNSGKCLLANEENKIEQTENITNKAVESITILQSKSREIEGIVEVIESISEQTNLLALNASIEAARAGEYGKGFAVVAEEVRKLAEQSALSTKEIKDLIIYIQSSIANTVYDIDEVKEVIIEQNKAILEVVELFDEISKVSEVVTCNINNIWNSTNVLTENCKETRETINIIASAADNNVTNSKDIFNSMEEQLHMFNSINELADNLSKLSLKLKDEASKYNI</sequence>
<dbReference type="Gene3D" id="1.10.287.950">
    <property type="entry name" value="Methyl-accepting chemotaxis protein"/>
    <property type="match status" value="1"/>
</dbReference>
<organism evidence="7 8">
    <name type="scientific">Clostridium tetanomorphum</name>
    <dbReference type="NCBI Taxonomy" id="1553"/>
    <lineage>
        <taxon>Bacteria</taxon>
        <taxon>Bacillati</taxon>
        <taxon>Bacillota</taxon>
        <taxon>Clostridia</taxon>
        <taxon>Eubacteriales</taxon>
        <taxon>Clostridiaceae</taxon>
        <taxon>Clostridium</taxon>
    </lineage>
</organism>
<evidence type="ECO:0000256" key="4">
    <source>
        <dbReference type="SAM" id="Coils"/>
    </source>
</evidence>
<gene>
    <name evidence="7" type="ORF">HGG79_12050</name>
</gene>
<keyword evidence="5" id="KW-0472">Membrane</keyword>
<dbReference type="PRINTS" id="PR00260">
    <property type="entry name" value="CHEMTRNSDUCR"/>
</dbReference>
<keyword evidence="5" id="KW-0812">Transmembrane</keyword>
<accession>A0A923J2G9</accession>
<feature type="transmembrane region" description="Helical" evidence="5">
    <location>
        <begin position="20"/>
        <end position="42"/>
    </location>
</feature>
<feature type="transmembrane region" description="Helical" evidence="5">
    <location>
        <begin position="48"/>
        <end position="67"/>
    </location>
</feature>
<dbReference type="InterPro" id="IPR004090">
    <property type="entry name" value="Chemotax_Me-accpt_rcpt"/>
</dbReference>
<dbReference type="InterPro" id="IPR004089">
    <property type="entry name" value="MCPsignal_dom"/>
</dbReference>
<reference evidence="7 8" key="1">
    <citation type="submission" date="2020-04" db="EMBL/GenBank/DDBJ databases">
        <title>Genomic insights into acetone-butanol-ethanol (ABE) fermentation by sequencing solventogenic clostridia strains.</title>
        <authorList>
            <person name="Brown S."/>
        </authorList>
    </citation>
    <scope>NUCLEOTIDE SEQUENCE [LARGE SCALE GENOMIC DNA]</scope>
    <source>
        <strain evidence="7 8">DJ011</strain>
    </source>
</reference>
<evidence type="ECO:0000256" key="5">
    <source>
        <dbReference type="SAM" id="Phobius"/>
    </source>
</evidence>
<proteinExistence type="inferred from homology"/>
<dbReference type="PANTHER" id="PTHR32089">
    <property type="entry name" value="METHYL-ACCEPTING CHEMOTAXIS PROTEIN MCPB"/>
    <property type="match status" value="1"/>
</dbReference>
<feature type="coiled-coil region" evidence="4">
    <location>
        <begin position="119"/>
        <end position="153"/>
    </location>
</feature>
<evidence type="ECO:0000256" key="1">
    <source>
        <dbReference type="ARBA" id="ARBA00023224"/>
    </source>
</evidence>
<dbReference type="EMBL" id="JAAZWO010000014">
    <property type="protein sequence ID" value="MBC2398498.1"/>
    <property type="molecule type" value="Genomic_DNA"/>
</dbReference>
<dbReference type="Pfam" id="PF00015">
    <property type="entry name" value="MCPsignal"/>
    <property type="match status" value="1"/>
</dbReference>
<dbReference type="GO" id="GO:0016020">
    <property type="term" value="C:membrane"/>
    <property type="evidence" value="ECO:0007669"/>
    <property type="project" value="InterPro"/>
</dbReference>
<name>A0A923J2G9_CLOTT</name>
<dbReference type="SMART" id="SM00283">
    <property type="entry name" value="MA"/>
    <property type="match status" value="1"/>
</dbReference>
<evidence type="ECO:0000313" key="7">
    <source>
        <dbReference type="EMBL" id="MBC2398498.1"/>
    </source>
</evidence>
<dbReference type="GO" id="GO:0007165">
    <property type="term" value="P:signal transduction"/>
    <property type="evidence" value="ECO:0007669"/>
    <property type="project" value="UniProtKB-KW"/>
</dbReference>
<dbReference type="GO" id="GO:0004888">
    <property type="term" value="F:transmembrane signaling receptor activity"/>
    <property type="evidence" value="ECO:0007669"/>
    <property type="project" value="InterPro"/>
</dbReference>
<evidence type="ECO:0000256" key="3">
    <source>
        <dbReference type="PROSITE-ProRule" id="PRU00284"/>
    </source>
</evidence>
<dbReference type="SUPFAM" id="SSF58104">
    <property type="entry name" value="Methyl-accepting chemotaxis protein (MCP) signaling domain"/>
    <property type="match status" value="1"/>
</dbReference>
<dbReference type="PROSITE" id="PS50111">
    <property type="entry name" value="CHEMOTAXIS_TRANSDUC_2"/>
    <property type="match status" value="1"/>
</dbReference>
<keyword evidence="1 3" id="KW-0807">Transducer</keyword>
<evidence type="ECO:0000256" key="2">
    <source>
        <dbReference type="ARBA" id="ARBA00029447"/>
    </source>
</evidence>
<keyword evidence="4" id="KW-0175">Coiled coil</keyword>
<dbReference type="PANTHER" id="PTHR32089:SF112">
    <property type="entry name" value="LYSOZYME-LIKE PROTEIN-RELATED"/>
    <property type="match status" value="1"/>
</dbReference>
<protein>
    <submittedName>
        <fullName evidence="7">Chemotaxis protein</fullName>
    </submittedName>
</protein>
<keyword evidence="8" id="KW-1185">Reference proteome</keyword>
<feature type="domain" description="Methyl-accepting transducer" evidence="6">
    <location>
        <begin position="143"/>
        <end position="379"/>
    </location>
</feature>
<dbReference type="AlphaFoldDB" id="A0A923J2G9"/>